<protein>
    <recommendedName>
        <fullName evidence="1">Vacuolar ATPase assembly protein VMA22</fullName>
    </recommendedName>
</protein>
<dbReference type="Pfam" id="PF21730">
    <property type="entry name" value="Vma22_CCDC115"/>
    <property type="match status" value="1"/>
</dbReference>
<feature type="compositionally biased region" description="Basic and acidic residues" evidence="3">
    <location>
        <begin position="20"/>
        <end position="34"/>
    </location>
</feature>
<dbReference type="PANTHER" id="PTHR31996:SF2">
    <property type="entry name" value="COILED-COIL DOMAIN-CONTAINING PROTEIN 115"/>
    <property type="match status" value="1"/>
</dbReference>
<name>A0A1E4TU75_PACTA</name>
<dbReference type="OrthoDB" id="408631at2759"/>
<dbReference type="GO" id="GO:0070072">
    <property type="term" value="P:vacuolar proton-transporting V-type ATPase complex assembly"/>
    <property type="evidence" value="ECO:0007669"/>
    <property type="project" value="InterPro"/>
</dbReference>
<evidence type="ECO:0000256" key="2">
    <source>
        <dbReference type="SAM" id="Coils"/>
    </source>
</evidence>
<feature type="coiled-coil region" evidence="2">
    <location>
        <begin position="154"/>
        <end position="185"/>
    </location>
</feature>
<evidence type="ECO:0000256" key="3">
    <source>
        <dbReference type="SAM" id="MobiDB-lite"/>
    </source>
</evidence>
<dbReference type="GO" id="GO:1990871">
    <property type="term" value="C:Vma12-Vma22 assembly complex"/>
    <property type="evidence" value="ECO:0007669"/>
    <property type="project" value="TreeGrafter"/>
</dbReference>
<feature type="compositionally biased region" description="Polar residues" evidence="3">
    <location>
        <begin position="8"/>
        <end position="19"/>
    </location>
</feature>
<sequence>MSLVLNEVNGSASLSQDVENLSRNKVDDSLREESSTQSGTESGIESETDDLPEDLISKFSTSTMLHEDGDDQNNKNLQSYMDLKMIEYLNLLNKYELKCQEYRMNFVNGFINLSRANYANGNNHRRFNRDYYDLREVKAIKIVETDENNNLKLIDLLELQKKNLLETKEKEIAENEDNNNEKEFSTLRNRNQKNENFTLQKKSMTFEKKDLPYRDPINMFGILVPFQLKESKKFFEKGVYNCIEIINLKNKLSCIYKEIKELKKESKKKTT</sequence>
<dbReference type="GO" id="GO:0051082">
    <property type="term" value="F:unfolded protein binding"/>
    <property type="evidence" value="ECO:0007669"/>
    <property type="project" value="TreeGrafter"/>
</dbReference>
<proteinExistence type="predicted"/>
<organism evidence="4 5">
    <name type="scientific">Pachysolen tannophilus NRRL Y-2460</name>
    <dbReference type="NCBI Taxonomy" id="669874"/>
    <lineage>
        <taxon>Eukaryota</taxon>
        <taxon>Fungi</taxon>
        <taxon>Dikarya</taxon>
        <taxon>Ascomycota</taxon>
        <taxon>Saccharomycotina</taxon>
        <taxon>Pichiomycetes</taxon>
        <taxon>Pachysolenaceae</taxon>
        <taxon>Pachysolen</taxon>
    </lineage>
</organism>
<reference evidence="5" key="1">
    <citation type="submission" date="2016-05" db="EMBL/GenBank/DDBJ databases">
        <title>Comparative genomics of biotechnologically important yeasts.</title>
        <authorList>
            <consortium name="DOE Joint Genome Institute"/>
            <person name="Riley R."/>
            <person name="Haridas S."/>
            <person name="Wolfe K.H."/>
            <person name="Lopes M.R."/>
            <person name="Hittinger C.T."/>
            <person name="Goker M."/>
            <person name="Salamov A."/>
            <person name="Wisecaver J."/>
            <person name="Long T.M."/>
            <person name="Aerts A.L."/>
            <person name="Barry K."/>
            <person name="Choi C."/>
            <person name="Clum A."/>
            <person name="Coughlan A.Y."/>
            <person name="Deshpande S."/>
            <person name="Douglass A.P."/>
            <person name="Hanson S.J."/>
            <person name="Klenk H.-P."/>
            <person name="Labutti K."/>
            <person name="Lapidus A."/>
            <person name="Lindquist E."/>
            <person name="Lipzen A."/>
            <person name="Meier-Kolthoff J.P."/>
            <person name="Ohm R.A."/>
            <person name="Otillar R.P."/>
            <person name="Pangilinan J."/>
            <person name="Peng Y."/>
            <person name="Rokas A."/>
            <person name="Rosa C.A."/>
            <person name="Scheuner C."/>
            <person name="Sibirny A.A."/>
            <person name="Slot J.C."/>
            <person name="Stielow J.B."/>
            <person name="Sun H."/>
            <person name="Kurtzman C.P."/>
            <person name="Blackwell M."/>
            <person name="Grigoriev I.V."/>
            <person name="Jeffries T.W."/>
        </authorList>
    </citation>
    <scope>NUCLEOTIDE SEQUENCE [LARGE SCALE GENOMIC DNA]</scope>
    <source>
        <strain evidence="5">NRRL Y-2460</strain>
    </source>
</reference>
<dbReference type="STRING" id="669874.A0A1E4TU75"/>
<dbReference type="InterPro" id="IPR040357">
    <property type="entry name" value="Vma22/CCDC115"/>
</dbReference>
<evidence type="ECO:0000313" key="4">
    <source>
        <dbReference type="EMBL" id="ODV95305.1"/>
    </source>
</evidence>
<dbReference type="PANTHER" id="PTHR31996">
    <property type="entry name" value="COILED-COIL DOMAIN-CONTAINING PROTEIN 115"/>
    <property type="match status" value="1"/>
</dbReference>
<accession>A0A1E4TU75</accession>
<dbReference type="AlphaFoldDB" id="A0A1E4TU75"/>
<keyword evidence="5" id="KW-1185">Reference proteome</keyword>
<dbReference type="Proteomes" id="UP000094236">
    <property type="component" value="Unassembled WGS sequence"/>
</dbReference>
<evidence type="ECO:0000256" key="1">
    <source>
        <dbReference type="ARBA" id="ARBA00093634"/>
    </source>
</evidence>
<feature type="region of interest" description="Disordered" evidence="3">
    <location>
        <begin position="1"/>
        <end position="52"/>
    </location>
</feature>
<keyword evidence="2" id="KW-0175">Coiled coil</keyword>
<gene>
    <name evidence="4" type="ORF">PACTADRAFT_33879</name>
</gene>
<evidence type="ECO:0000313" key="5">
    <source>
        <dbReference type="Proteomes" id="UP000094236"/>
    </source>
</evidence>
<dbReference type="EMBL" id="KV454014">
    <property type="protein sequence ID" value="ODV95305.1"/>
    <property type="molecule type" value="Genomic_DNA"/>
</dbReference>